<dbReference type="AlphaFoldDB" id="M9RF78"/>
<evidence type="ECO:0000259" key="2">
    <source>
        <dbReference type="Pfam" id="PF02371"/>
    </source>
</evidence>
<dbReference type="PANTHER" id="PTHR33055:SF3">
    <property type="entry name" value="PUTATIVE TRANSPOSASE FOR IS117-RELATED"/>
    <property type="match status" value="1"/>
</dbReference>
<sequence length="346" mass="38187">MAYYVGLDVSVKETSICIMDDKGVVAARTDISTDPDLITNFISKHAPDVERVVHESGILAIWLTRELEKRGVPIICIDARLAHKALSGRINKSDQGDAEGLAQLARTGWFTQVHIRSEASERVRVLIGARERLIRMRKDLEGHVRGVLKVFGVCMTSVGTGKLRRDFRDQLAAAADTDPAIALLSETFIPLHKTLCIARDALDDQVRMMARESELARRLMTVPGVGPIVALAYIATLDDEKRFRKSVDVGAFLGLTPKRHQSGEVDWSGKISKCGDCDMRRLLYSAASTLISCTRKSSRLKEWATKLAERKGHKKAAVAASRKIAVLLHCLWRNETVFEPGMGGAS</sequence>
<dbReference type="KEGG" id="oar:OA238_c06160"/>
<dbReference type="Pfam" id="PF02371">
    <property type="entry name" value="Transposase_20"/>
    <property type="match status" value="1"/>
</dbReference>
<dbReference type="InterPro" id="IPR047650">
    <property type="entry name" value="Transpos_IS110"/>
</dbReference>
<dbReference type="Pfam" id="PF01548">
    <property type="entry name" value="DEDD_Tnp_IS110"/>
    <property type="match status" value="1"/>
</dbReference>
<evidence type="ECO:0000313" key="3">
    <source>
        <dbReference type="EMBL" id="AGI70847.1"/>
    </source>
</evidence>
<dbReference type="PANTHER" id="PTHR33055">
    <property type="entry name" value="TRANSPOSASE FOR INSERTION SEQUENCE ELEMENT IS1111A"/>
    <property type="match status" value="1"/>
</dbReference>
<dbReference type="STRING" id="391616.OA238_c06160"/>
<dbReference type="NCBIfam" id="NF033542">
    <property type="entry name" value="transpos_IS110"/>
    <property type="match status" value="1"/>
</dbReference>
<dbReference type="GO" id="GO:0006313">
    <property type="term" value="P:DNA transposition"/>
    <property type="evidence" value="ECO:0007669"/>
    <property type="project" value="InterPro"/>
</dbReference>
<name>M9RF78_9RHOB</name>
<keyword evidence="4" id="KW-1185">Reference proteome</keyword>
<gene>
    <name evidence="3" type="ORF">OA238_c06160</name>
</gene>
<dbReference type="GO" id="GO:0004803">
    <property type="term" value="F:transposase activity"/>
    <property type="evidence" value="ECO:0007669"/>
    <property type="project" value="InterPro"/>
</dbReference>
<dbReference type="RefSeq" id="WP_015494079.1">
    <property type="nucleotide sequence ID" value="NC_020908.1"/>
</dbReference>
<accession>M9RF78</accession>
<reference evidence="3 4" key="1">
    <citation type="journal article" date="2013" name="PLoS ONE">
        <title>Poles Apart: Arctic and Antarctic Octadecabacter strains Share High Genome Plasticity and a New Type of Xanthorhodopsin.</title>
        <authorList>
            <person name="Vollmers J."/>
            <person name="Voget S."/>
            <person name="Dietrich S."/>
            <person name="Gollnow K."/>
            <person name="Smits M."/>
            <person name="Meyer K."/>
            <person name="Brinkhoff T."/>
            <person name="Simon M."/>
            <person name="Daniel R."/>
        </authorList>
    </citation>
    <scope>NUCLEOTIDE SEQUENCE [LARGE SCALE GENOMIC DNA]</scope>
    <source>
        <strain evidence="3 4">238</strain>
    </source>
</reference>
<dbReference type="InterPro" id="IPR002525">
    <property type="entry name" value="Transp_IS110-like_N"/>
</dbReference>
<evidence type="ECO:0000313" key="4">
    <source>
        <dbReference type="Proteomes" id="UP000004688"/>
    </source>
</evidence>
<feature type="domain" description="Transposase IS110-like N-terminal" evidence="1">
    <location>
        <begin position="5"/>
        <end position="149"/>
    </location>
</feature>
<dbReference type="Proteomes" id="UP000004688">
    <property type="component" value="Chromosome"/>
</dbReference>
<feature type="domain" description="Transposase IS116/IS110/IS902 C-terminal" evidence="2">
    <location>
        <begin position="216"/>
        <end position="297"/>
    </location>
</feature>
<proteinExistence type="predicted"/>
<dbReference type="InterPro" id="IPR003346">
    <property type="entry name" value="Transposase_20"/>
</dbReference>
<dbReference type="EMBL" id="CP003742">
    <property type="protein sequence ID" value="AGI70847.1"/>
    <property type="molecule type" value="Genomic_DNA"/>
</dbReference>
<dbReference type="HOGENOM" id="CLU_036902_3_3_5"/>
<organism evidence="3 4">
    <name type="scientific">Octadecabacter arcticus 238</name>
    <dbReference type="NCBI Taxonomy" id="391616"/>
    <lineage>
        <taxon>Bacteria</taxon>
        <taxon>Pseudomonadati</taxon>
        <taxon>Pseudomonadota</taxon>
        <taxon>Alphaproteobacteria</taxon>
        <taxon>Rhodobacterales</taxon>
        <taxon>Roseobacteraceae</taxon>
        <taxon>Octadecabacter</taxon>
    </lineage>
</organism>
<dbReference type="GO" id="GO:0003677">
    <property type="term" value="F:DNA binding"/>
    <property type="evidence" value="ECO:0007669"/>
    <property type="project" value="InterPro"/>
</dbReference>
<dbReference type="OrthoDB" id="8261795at2"/>
<dbReference type="eggNOG" id="COG3547">
    <property type="taxonomic scope" value="Bacteria"/>
</dbReference>
<evidence type="ECO:0000259" key="1">
    <source>
        <dbReference type="Pfam" id="PF01548"/>
    </source>
</evidence>
<protein>
    <submittedName>
        <fullName evidence="3">Putative IS110 family transposase</fullName>
    </submittedName>
</protein>